<accession>A0A7Y9I5K7</accession>
<gene>
    <name evidence="1" type="ORF">BKA15_001837</name>
</gene>
<dbReference type="GO" id="GO:0016301">
    <property type="term" value="F:kinase activity"/>
    <property type="evidence" value="ECO:0007669"/>
    <property type="project" value="UniProtKB-KW"/>
</dbReference>
<protein>
    <submittedName>
        <fullName evidence="1">Adenylate kinase family enzyme</fullName>
    </submittedName>
</protein>
<keyword evidence="1" id="KW-0418">Kinase</keyword>
<dbReference type="InterPro" id="IPR027417">
    <property type="entry name" value="P-loop_NTPase"/>
</dbReference>
<sequence>MINEDGTPVRRILVYGVTGSGKTTLARRLGERIGLPWHAVDDLTWDRPWVPVPKDEQRRRIAAICAGDAWILDHGYGAGLDVVLERVEVIIALDYPRLLSLGRLIRRCLVNVIKKVPTCNGNIETWRTMLRRDSIIWWHFKSCGPKSARIRGWAADPEGPRVIVFRRPAEAERWLSDLERDNVA</sequence>
<keyword evidence="2" id="KW-1185">Reference proteome</keyword>
<dbReference type="RefSeq" id="WP_218871155.1">
    <property type="nucleotide sequence ID" value="NZ_JACCBU010000001.1"/>
</dbReference>
<dbReference type="PANTHER" id="PTHR37816">
    <property type="entry name" value="YALI0E33011P"/>
    <property type="match status" value="1"/>
</dbReference>
<reference evidence="1 2" key="1">
    <citation type="submission" date="2020-07" db="EMBL/GenBank/DDBJ databases">
        <title>Sequencing the genomes of 1000 actinobacteria strains.</title>
        <authorList>
            <person name="Klenk H.-P."/>
        </authorList>
    </citation>
    <scope>NUCLEOTIDE SEQUENCE [LARGE SCALE GENOMIC DNA]</scope>
    <source>
        <strain evidence="1 2">DSM 22083</strain>
    </source>
</reference>
<dbReference type="InterPro" id="IPR052922">
    <property type="entry name" value="Cytidylate_Kinase-2"/>
</dbReference>
<dbReference type="EMBL" id="JACCBU010000001">
    <property type="protein sequence ID" value="NYE70508.1"/>
    <property type="molecule type" value="Genomic_DNA"/>
</dbReference>
<evidence type="ECO:0000313" key="2">
    <source>
        <dbReference type="Proteomes" id="UP000569914"/>
    </source>
</evidence>
<dbReference type="Proteomes" id="UP000569914">
    <property type="component" value="Unassembled WGS sequence"/>
</dbReference>
<comment type="caution">
    <text evidence="1">The sequence shown here is derived from an EMBL/GenBank/DDBJ whole genome shotgun (WGS) entry which is preliminary data.</text>
</comment>
<dbReference type="AlphaFoldDB" id="A0A7Y9I5K7"/>
<dbReference type="PANTHER" id="PTHR37816:SF1">
    <property type="entry name" value="TOXIN"/>
    <property type="match status" value="1"/>
</dbReference>
<evidence type="ECO:0000313" key="1">
    <source>
        <dbReference type="EMBL" id="NYE70508.1"/>
    </source>
</evidence>
<dbReference type="Gene3D" id="3.40.50.300">
    <property type="entry name" value="P-loop containing nucleotide triphosphate hydrolases"/>
    <property type="match status" value="1"/>
</dbReference>
<organism evidence="1 2">
    <name type="scientific">Microlunatus parietis</name>
    <dbReference type="NCBI Taxonomy" id="682979"/>
    <lineage>
        <taxon>Bacteria</taxon>
        <taxon>Bacillati</taxon>
        <taxon>Actinomycetota</taxon>
        <taxon>Actinomycetes</taxon>
        <taxon>Propionibacteriales</taxon>
        <taxon>Propionibacteriaceae</taxon>
        <taxon>Microlunatus</taxon>
    </lineage>
</organism>
<proteinExistence type="predicted"/>
<name>A0A7Y9I5K7_9ACTN</name>
<dbReference type="SUPFAM" id="SSF52540">
    <property type="entry name" value="P-loop containing nucleoside triphosphate hydrolases"/>
    <property type="match status" value="1"/>
</dbReference>
<keyword evidence="1" id="KW-0808">Transferase</keyword>